<feature type="region of interest" description="Disordered" evidence="2">
    <location>
        <begin position="39"/>
        <end position="100"/>
    </location>
</feature>
<evidence type="ECO:0000256" key="3">
    <source>
        <dbReference type="SAM" id="Phobius"/>
    </source>
</evidence>
<dbReference type="OrthoDB" id="2385141at2759"/>
<feature type="transmembrane region" description="Helical" evidence="3">
    <location>
        <begin position="6"/>
        <end position="25"/>
    </location>
</feature>
<comment type="caution">
    <text evidence="4">The sequence shown here is derived from an EMBL/GenBank/DDBJ whole genome shotgun (WGS) entry which is preliminary data.</text>
</comment>
<keyword evidence="3" id="KW-1133">Transmembrane helix</keyword>
<gene>
    <name evidence="4" type="ORF">DEBURN_LOCUS4994</name>
</gene>
<reference evidence="4" key="1">
    <citation type="submission" date="2021-06" db="EMBL/GenBank/DDBJ databases">
        <authorList>
            <person name="Kallberg Y."/>
            <person name="Tangrot J."/>
            <person name="Rosling A."/>
        </authorList>
    </citation>
    <scope>NUCLEOTIDE SEQUENCE</scope>
    <source>
        <strain evidence="4">AZ414A</strain>
    </source>
</reference>
<dbReference type="Proteomes" id="UP000789706">
    <property type="component" value="Unassembled WGS sequence"/>
</dbReference>
<name>A0A9N8ZT48_9GLOM</name>
<organism evidence="4 5">
    <name type="scientific">Diversispora eburnea</name>
    <dbReference type="NCBI Taxonomy" id="1213867"/>
    <lineage>
        <taxon>Eukaryota</taxon>
        <taxon>Fungi</taxon>
        <taxon>Fungi incertae sedis</taxon>
        <taxon>Mucoromycota</taxon>
        <taxon>Glomeromycotina</taxon>
        <taxon>Glomeromycetes</taxon>
        <taxon>Diversisporales</taxon>
        <taxon>Diversisporaceae</taxon>
        <taxon>Diversispora</taxon>
    </lineage>
</organism>
<keyword evidence="1" id="KW-0175">Coiled coil</keyword>
<feature type="region of interest" description="Disordered" evidence="2">
    <location>
        <begin position="171"/>
        <end position="216"/>
    </location>
</feature>
<accession>A0A9N8ZT48</accession>
<feature type="compositionally biased region" description="Low complexity" evidence="2">
    <location>
        <begin position="82"/>
        <end position="91"/>
    </location>
</feature>
<keyword evidence="3" id="KW-0812">Transmembrane</keyword>
<feature type="coiled-coil region" evidence="1">
    <location>
        <begin position="108"/>
        <end position="142"/>
    </location>
</feature>
<keyword evidence="3" id="KW-0472">Membrane</keyword>
<evidence type="ECO:0000313" key="5">
    <source>
        <dbReference type="Proteomes" id="UP000789706"/>
    </source>
</evidence>
<sequence>MMHYWFVAGIVITSAVVVYTAYTLYKEAEGQPYYVFEDVNDRRSHNNNQQRSQRNTEEDDVPLNNYKEKSNDLRRRKKKSKNSNSQRSENSPVHSENEEELLDKLSYLNAVEQEIERKKQQLADEERILNEKEREIERRKQNLISSSHSSLSLDSPTEINLLNSNNSTPATAGSINVNEPSPLIIPSPNDLNSPPTDLSPIAPTMSSSLHDEQQRDNENHVYSDMAAHSILTQDLSHISQNQKTSNNYPSVIMKPSSRSVTTNSTISSSQKHLQDDDDYVITKSQLLMRPNIINDSNQSRFMTTTKSIRSEDTWSEIDSVISENIGSSILSSAVDIDMEDVDVIEH</sequence>
<protein>
    <submittedName>
        <fullName evidence="4">4271_t:CDS:1</fullName>
    </submittedName>
</protein>
<proteinExistence type="predicted"/>
<keyword evidence="5" id="KW-1185">Reference proteome</keyword>
<evidence type="ECO:0000313" key="4">
    <source>
        <dbReference type="EMBL" id="CAG8507350.1"/>
    </source>
</evidence>
<dbReference type="AlphaFoldDB" id="A0A9N8ZT48"/>
<evidence type="ECO:0000256" key="2">
    <source>
        <dbReference type="SAM" id="MobiDB-lite"/>
    </source>
</evidence>
<evidence type="ECO:0000256" key="1">
    <source>
        <dbReference type="SAM" id="Coils"/>
    </source>
</evidence>
<dbReference type="EMBL" id="CAJVPK010000415">
    <property type="protein sequence ID" value="CAG8507350.1"/>
    <property type="molecule type" value="Genomic_DNA"/>
</dbReference>